<evidence type="ECO:0000313" key="3">
    <source>
        <dbReference type="Proteomes" id="UP000023067"/>
    </source>
</evidence>
<feature type="transmembrane region" description="Helical" evidence="1">
    <location>
        <begin position="12"/>
        <end position="32"/>
    </location>
</feature>
<reference evidence="2 3" key="1">
    <citation type="submission" date="2014-02" db="EMBL/GenBank/DDBJ databases">
        <title>Genome sequence of Brachybacterium phenoliresistens strain W13A50.</title>
        <authorList>
            <person name="Wang X."/>
        </authorList>
    </citation>
    <scope>NUCLEOTIDE SEQUENCE [LARGE SCALE GENOMIC DNA]</scope>
    <source>
        <strain evidence="2 3">W13A50</strain>
    </source>
</reference>
<comment type="caution">
    <text evidence="2">The sequence shown here is derived from an EMBL/GenBank/DDBJ whole genome shotgun (WGS) entry which is preliminary data.</text>
</comment>
<keyword evidence="3" id="KW-1185">Reference proteome</keyword>
<keyword evidence="1" id="KW-0472">Membrane</keyword>
<evidence type="ECO:0000313" key="2">
    <source>
        <dbReference type="EMBL" id="EWS81744.1"/>
    </source>
</evidence>
<dbReference type="Proteomes" id="UP000023067">
    <property type="component" value="Unassembled WGS sequence"/>
</dbReference>
<dbReference type="HOGENOM" id="CLU_2876967_0_0_11"/>
<sequence length="63" mass="6596">MSTAREGFGRSLLLTAISYPLFALGLVILFAGPEVAGAVLTACGTFLIATTEVCYSIQKLRAT</sequence>
<feature type="transmembrane region" description="Helical" evidence="1">
    <location>
        <begin position="38"/>
        <end position="57"/>
    </location>
</feature>
<name>Z9JU64_9MICO</name>
<protein>
    <submittedName>
        <fullName evidence="2">Uncharacterized protein</fullName>
    </submittedName>
</protein>
<evidence type="ECO:0000256" key="1">
    <source>
        <dbReference type="SAM" id="Phobius"/>
    </source>
</evidence>
<organism evidence="2 3">
    <name type="scientific">Brachybacterium phenoliresistens</name>
    <dbReference type="NCBI Taxonomy" id="396014"/>
    <lineage>
        <taxon>Bacteria</taxon>
        <taxon>Bacillati</taxon>
        <taxon>Actinomycetota</taxon>
        <taxon>Actinomycetes</taxon>
        <taxon>Micrococcales</taxon>
        <taxon>Dermabacteraceae</taxon>
        <taxon>Brachybacterium</taxon>
    </lineage>
</organism>
<dbReference type="EMBL" id="JDYK01000006">
    <property type="protein sequence ID" value="EWS81744.1"/>
    <property type="molecule type" value="Genomic_DNA"/>
</dbReference>
<dbReference type="RefSeq" id="WP_038371641.1">
    <property type="nucleotide sequence ID" value="NZ_KK069991.1"/>
</dbReference>
<dbReference type="AlphaFoldDB" id="Z9JU64"/>
<gene>
    <name evidence="2" type="ORF">BF93_15410</name>
</gene>
<proteinExistence type="predicted"/>
<accession>Z9JU64</accession>
<keyword evidence="1" id="KW-0812">Transmembrane</keyword>
<keyword evidence="1" id="KW-1133">Transmembrane helix</keyword>